<feature type="region of interest" description="Disordered" evidence="1">
    <location>
        <begin position="283"/>
        <end position="320"/>
    </location>
</feature>
<evidence type="ECO:0000256" key="1">
    <source>
        <dbReference type="SAM" id="MobiDB-lite"/>
    </source>
</evidence>
<evidence type="ECO:0000313" key="2">
    <source>
        <dbReference type="EMBL" id="SFL92015.1"/>
    </source>
</evidence>
<proteinExistence type="predicted"/>
<dbReference type="GO" id="GO:0016874">
    <property type="term" value="F:ligase activity"/>
    <property type="evidence" value="ECO:0007669"/>
    <property type="project" value="UniProtKB-KW"/>
</dbReference>
<dbReference type="AlphaFoldDB" id="A0A8G2F8K7"/>
<evidence type="ECO:0000313" key="3">
    <source>
        <dbReference type="Proteomes" id="UP000199581"/>
    </source>
</evidence>
<sequence>MNLKEIHYGIEIETVKRTREQIAWAIHSVVGGTVRHVGIPSSYDPWEVEDLRGRVWKVVGDASLTSVPAHLRAEVVSPVLGYDDIPQLQEVVRAIRRAGGKINSQCGIHIHIDAAPFDGRHLGNLAKIIYKQEPLILHALGISHDRLNRYTRPVSDELIQRIEQHRPRTKDQLNRIWYGYHNRQPQHYDNSRYHGVNLHNVWYRGTVEFRWFEATLHAGRIKAYLQFCLAVAAKALNGRAASSRKRDFDPQSAKYDFRVFLLHLGLIGDEFKTARKHLMANMPGDAAFKNGRPKPEDVLSDETETTTLTNEAGQVPGLTV</sequence>
<accession>A0A8G2F8K7</accession>
<gene>
    <name evidence="2" type="ORF">SAMN05421830_10954</name>
</gene>
<reference evidence="2 3" key="1">
    <citation type="submission" date="2016-10" db="EMBL/GenBank/DDBJ databases">
        <authorList>
            <person name="Varghese N."/>
            <person name="Submissions S."/>
        </authorList>
    </citation>
    <scope>NUCLEOTIDE SEQUENCE [LARGE SCALE GENOMIC DNA]</scope>
    <source>
        <strain evidence="2 3">DSM 1741</strain>
    </source>
</reference>
<keyword evidence="2" id="KW-0436">Ligase</keyword>
<protein>
    <submittedName>
        <fullName evidence="2">Amidoligase enzyme</fullName>
    </submittedName>
</protein>
<dbReference type="PANTHER" id="PTHR36847">
    <property type="entry name" value="AMIDOLIGASE ENZYME"/>
    <property type="match status" value="1"/>
</dbReference>
<dbReference type="Pfam" id="PF12224">
    <property type="entry name" value="Amidoligase_2"/>
    <property type="match status" value="1"/>
</dbReference>
<dbReference type="Proteomes" id="UP000199581">
    <property type="component" value="Unassembled WGS sequence"/>
</dbReference>
<dbReference type="OrthoDB" id="5380364at2"/>
<dbReference type="InterPro" id="IPR022025">
    <property type="entry name" value="Amidoligase_2"/>
</dbReference>
<dbReference type="EMBL" id="FOTO01000009">
    <property type="protein sequence ID" value="SFL92015.1"/>
    <property type="molecule type" value="Genomic_DNA"/>
</dbReference>
<dbReference type="PANTHER" id="PTHR36847:SF1">
    <property type="entry name" value="AMIDOLIGASE ENZYME"/>
    <property type="match status" value="1"/>
</dbReference>
<keyword evidence="3" id="KW-1185">Reference proteome</keyword>
<name>A0A8G2F8K7_DESNO</name>
<dbReference type="RefSeq" id="WP_092193062.1">
    <property type="nucleotide sequence ID" value="NZ_FOTO01000009.1"/>
</dbReference>
<organism evidence="2 3">
    <name type="scientific">Desulfomicrobium norvegicum (strain DSM 1741 / NCIMB 8310)</name>
    <name type="common">Desulfovibrio baculatus (strain Norway 4)</name>
    <name type="synonym">Desulfovibrio desulfuricans (strain Norway 4)</name>
    <dbReference type="NCBI Taxonomy" id="52561"/>
    <lineage>
        <taxon>Bacteria</taxon>
        <taxon>Pseudomonadati</taxon>
        <taxon>Thermodesulfobacteriota</taxon>
        <taxon>Desulfovibrionia</taxon>
        <taxon>Desulfovibrionales</taxon>
        <taxon>Desulfomicrobiaceae</taxon>
        <taxon>Desulfomicrobium</taxon>
    </lineage>
</organism>
<comment type="caution">
    <text evidence="2">The sequence shown here is derived from an EMBL/GenBank/DDBJ whole genome shotgun (WGS) entry which is preliminary data.</text>
</comment>